<dbReference type="SMART" id="SM00267">
    <property type="entry name" value="GGDEF"/>
    <property type="match status" value="1"/>
</dbReference>
<name>A3IZZ3_9CHRO</name>
<organism evidence="3 4">
    <name type="scientific">Crocosphaera chwakensis CCY0110</name>
    <dbReference type="NCBI Taxonomy" id="391612"/>
    <lineage>
        <taxon>Bacteria</taxon>
        <taxon>Bacillati</taxon>
        <taxon>Cyanobacteriota</taxon>
        <taxon>Cyanophyceae</taxon>
        <taxon>Oscillatoriophycideae</taxon>
        <taxon>Chroococcales</taxon>
        <taxon>Aphanothecaceae</taxon>
        <taxon>Crocosphaera</taxon>
        <taxon>Crocosphaera chwakensis</taxon>
    </lineage>
</organism>
<dbReference type="AlphaFoldDB" id="A3IZZ3"/>
<dbReference type="InterPro" id="IPR052163">
    <property type="entry name" value="DGC-Regulatory_Protein"/>
</dbReference>
<sequence length="273" mass="31345">MQLSCQPTHHFLIIEDRKYRRTLSLQDKFYSLGRSPKNSIVISSDQASRHHATLIRKKNRLNNEETYWILDGDRNGKKSRNGIYVNGEKCSVKELKQGDLINFGCDVNATFYSLNNWSDSIIPINNYQPENVAQNPSNSISVSESNIEFPHSQILNSTTTLHPKSTLNPKRTIKGQRYQDPLTKLANQQLFKEYLSIALKNATLKQSPLALLFLNVNQFRTINENWGYPTGDLILQAIGKRIKASVRDSDIVARWADDQFVILFPRIRKSHEI</sequence>
<evidence type="ECO:0000313" key="4">
    <source>
        <dbReference type="Proteomes" id="UP000003781"/>
    </source>
</evidence>
<dbReference type="InterPro" id="IPR008984">
    <property type="entry name" value="SMAD_FHA_dom_sf"/>
</dbReference>
<reference evidence="3 4" key="1">
    <citation type="submission" date="2007-03" db="EMBL/GenBank/DDBJ databases">
        <authorList>
            <person name="Stal L."/>
            <person name="Ferriera S."/>
            <person name="Johnson J."/>
            <person name="Kravitz S."/>
            <person name="Beeson K."/>
            <person name="Sutton G."/>
            <person name="Rogers Y.-H."/>
            <person name="Friedman R."/>
            <person name="Frazier M."/>
            <person name="Venter J.C."/>
        </authorList>
    </citation>
    <scope>NUCLEOTIDE SEQUENCE [LARGE SCALE GENOMIC DNA]</scope>
    <source>
        <strain evidence="3 4">CCY0110</strain>
    </source>
</reference>
<dbReference type="PROSITE" id="PS50887">
    <property type="entry name" value="GGDEF"/>
    <property type="match status" value="1"/>
</dbReference>
<dbReference type="eggNOG" id="COG1716">
    <property type="taxonomic scope" value="Bacteria"/>
</dbReference>
<evidence type="ECO:0008006" key="5">
    <source>
        <dbReference type="Google" id="ProtNLM"/>
    </source>
</evidence>
<keyword evidence="4" id="KW-1185">Reference proteome</keyword>
<dbReference type="SUPFAM" id="SSF49879">
    <property type="entry name" value="SMAD/FHA domain"/>
    <property type="match status" value="1"/>
</dbReference>
<dbReference type="InterPro" id="IPR029787">
    <property type="entry name" value="Nucleotide_cyclase"/>
</dbReference>
<dbReference type="Gene3D" id="2.60.200.20">
    <property type="match status" value="1"/>
</dbReference>
<dbReference type="eggNOG" id="COG5001">
    <property type="taxonomic scope" value="Bacteria"/>
</dbReference>
<gene>
    <name evidence="3" type="ORF">CY0110_27315</name>
</gene>
<protein>
    <recommendedName>
        <fullName evidence="5">GGDEF</fullName>
    </recommendedName>
</protein>
<dbReference type="InterPro" id="IPR043128">
    <property type="entry name" value="Rev_trsase/Diguanyl_cyclase"/>
</dbReference>
<comment type="caution">
    <text evidence="3">The sequence shown here is derived from an EMBL/GenBank/DDBJ whole genome shotgun (WGS) entry which is preliminary data.</text>
</comment>
<feature type="domain" description="FHA" evidence="1">
    <location>
        <begin position="30"/>
        <end position="90"/>
    </location>
</feature>
<dbReference type="PANTHER" id="PTHR46663">
    <property type="entry name" value="DIGUANYLATE CYCLASE DGCT-RELATED"/>
    <property type="match status" value="1"/>
</dbReference>
<evidence type="ECO:0000259" key="1">
    <source>
        <dbReference type="PROSITE" id="PS50006"/>
    </source>
</evidence>
<dbReference type="CDD" id="cd01949">
    <property type="entry name" value="GGDEF"/>
    <property type="match status" value="1"/>
</dbReference>
<evidence type="ECO:0000259" key="2">
    <source>
        <dbReference type="PROSITE" id="PS50887"/>
    </source>
</evidence>
<dbReference type="InterPro" id="IPR000160">
    <property type="entry name" value="GGDEF_dom"/>
</dbReference>
<proteinExistence type="predicted"/>
<dbReference type="SUPFAM" id="SSF55073">
    <property type="entry name" value="Nucleotide cyclase"/>
    <property type="match status" value="1"/>
</dbReference>
<feature type="non-terminal residue" evidence="3">
    <location>
        <position position="273"/>
    </location>
</feature>
<dbReference type="InterPro" id="IPR000253">
    <property type="entry name" value="FHA_dom"/>
</dbReference>
<dbReference type="NCBIfam" id="TIGR00254">
    <property type="entry name" value="GGDEF"/>
    <property type="match status" value="1"/>
</dbReference>
<accession>A3IZZ3</accession>
<dbReference type="PANTHER" id="PTHR46663:SF2">
    <property type="entry name" value="GGDEF DOMAIN-CONTAINING PROTEIN"/>
    <property type="match status" value="1"/>
</dbReference>
<dbReference type="OrthoDB" id="415644at2"/>
<feature type="domain" description="GGDEF" evidence="2">
    <location>
        <begin position="207"/>
        <end position="273"/>
    </location>
</feature>
<dbReference type="SMART" id="SM00240">
    <property type="entry name" value="FHA"/>
    <property type="match status" value="1"/>
</dbReference>
<evidence type="ECO:0000313" key="3">
    <source>
        <dbReference type="EMBL" id="EAZ87956.1"/>
    </source>
</evidence>
<dbReference type="RefSeq" id="WP_008278957.1">
    <property type="nucleotide sequence ID" value="NZ_AAXW01000134.1"/>
</dbReference>
<dbReference type="Pfam" id="PF00498">
    <property type="entry name" value="FHA"/>
    <property type="match status" value="1"/>
</dbReference>
<dbReference type="Proteomes" id="UP000003781">
    <property type="component" value="Unassembled WGS sequence"/>
</dbReference>
<dbReference type="Pfam" id="PF00990">
    <property type="entry name" value="GGDEF"/>
    <property type="match status" value="1"/>
</dbReference>
<dbReference type="EMBL" id="AAXW01000134">
    <property type="protein sequence ID" value="EAZ87956.1"/>
    <property type="molecule type" value="Genomic_DNA"/>
</dbReference>
<dbReference type="Gene3D" id="3.30.70.270">
    <property type="match status" value="1"/>
</dbReference>
<dbReference type="PROSITE" id="PS50006">
    <property type="entry name" value="FHA_DOMAIN"/>
    <property type="match status" value="1"/>
</dbReference>